<dbReference type="Pfam" id="PF00528">
    <property type="entry name" value="BPD_transp_1"/>
    <property type="match status" value="1"/>
</dbReference>
<dbReference type="PROSITE" id="PS50928">
    <property type="entry name" value="ABC_TM1"/>
    <property type="match status" value="1"/>
</dbReference>
<feature type="transmembrane region" description="Helical" evidence="7">
    <location>
        <begin position="198"/>
        <end position="218"/>
    </location>
</feature>
<dbReference type="RefSeq" id="WP_055419454.1">
    <property type="nucleotide sequence ID" value="NZ_CP019724.1"/>
</dbReference>
<comment type="subcellular location">
    <subcellularLocation>
        <location evidence="1 7">Cell membrane</location>
        <topology evidence="1 7">Multi-pass membrane protein</topology>
    </subcellularLocation>
</comment>
<keyword evidence="10" id="KW-1185">Reference proteome</keyword>
<dbReference type="EMBL" id="CP019724">
    <property type="protein sequence ID" value="AQS66749.1"/>
    <property type="molecule type" value="Genomic_DNA"/>
</dbReference>
<dbReference type="SUPFAM" id="SSF161098">
    <property type="entry name" value="MetI-like"/>
    <property type="match status" value="1"/>
</dbReference>
<evidence type="ECO:0000256" key="7">
    <source>
        <dbReference type="RuleBase" id="RU363032"/>
    </source>
</evidence>
<organism evidence="9 10">
    <name type="scientific">Streptomyces pactum</name>
    <dbReference type="NCBI Taxonomy" id="68249"/>
    <lineage>
        <taxon>Bacteria</taxon>
        <taxon>Bacillati</taxon>
        <taxon>Actinomycetota</taxon>
        <taxon>Actinomycetes</taxon>
        <taxon>Kitasatosporales</taxon>
        <taxon>Streptomycetaceae</taxon>
        <taxon>Streptomyces</taxon>
    </lineage>
</organism>
<evidence type="ECO:0000256" key="1">
    <source>
        <dbReference type="ARBA" id="ARBA00004651"/>
    </source>
</evidence>
<accession>A0A1S6J4Q3</accession>
<feature type="domain" description="ABC transmembrane type-1" evidence="8">
    <location>
        <begin position="78"/>
        <end position="262"/>
    </location>
</feature>
<dbReference type="AlphaFoldDB" id="A0A1S6J4Q3"/>
<keyword evidence="2 7" id="KW-0813">Transport</keyword>
<gene>
    <name evidence="9" type="ORF">B1H29_07240</name>
</gene>
<evidence type="ECO:0000313" key="9">
    <source>
        <dbReference type="EMBL" id="AQS66749.1"/>
    </source>
</evidence>
<evidence type="ECO:0000256" key="4">
    <source>
        <dbReference type="ARBA" id="ARBA00022692"/>
    </source>
</evidence>
<dbReference type="OrthoDB" id="9812701at2"/>
<dbReference type="PANTHER" id="PTHR43386">
    <property type="entry name" value="OLIGOPEPTIDE TRANSPORT SYSTEM PERMEASE PROTEIN APPC"/>
    <property type="match status" value="1"/>
</dbReference>
<dbReference type="InterPro" id="IPR050366">
    <property type="entry name" value="BP-dependent_transpt_permease"/>
</dbReference>
<sequence>MVSRSAPSFPTTARRTAPVVAAAVVLVCVPLGRYAAPHPPERTVAEPWLPPGGQHLLGTDVLGRDVLSRVLAGGTELLTVSLLAALAAVVCGTALGLAAGWSGGRTARSVRALCDLLLAVPALVLALVLATALTGATAVVVAAVLAGAPLTARVVGTQCAHLRDSGHVHAAVERGERTPAVLVHEVLPNLRRLVAADAGLRLVTALQIAAALAVLGLGPQPPAPDWALMLSENLPGAALNPLALLAPAVPLAGCAWVFAAAAGTAARTPQEAV</sequence>
<feature type="transmembrane region" description="Helical" evidence="7">
    <location>
        <begin position="112"/>
        <end position="130"/>
    </location>
</feature>
<evidence type="ECO:0000256" key="6">
    <source>
        <dbReference type="ARBA" id="ARBA00023136"/>
    </source>
</evidence>
<dbReference type="Gene3D" id="1.10.3720.10">
    <property type="entry name" value="MetI-like"/>
    <property type="match status" value="1"/>
</dbReference>
<dbReference type="Proteomes" id="UP000189443">
    <property type="component" value="Chromosome"/>
</dbReference>
<dbReference type="GO" id="GO:0005886">
    <property type="term" value="C:plasma membrane"/>
    <property type="evidence" value="ECO:0007669"/>
    <property type="project" value="UniProtKB-SubCell"/>
</dbReference>
<keyword evidence="5 7" id="KW-1133">Transmembrane helix</keyword>
<evidence type="ECO:0000259" key="8">
    <source>
        <dbReference type="PROSITE" id="PS50928"/>
    </source>
</evidence>
<dbReference type="InterPro" id="IPR035906">
    <property type="entry name" value="MetI-like_sf"/>
</dbReference>
<feature type="transmembrane region" description="Helical" evidence="7">
    <location>
        <begin position="136"/>
        <end position="155"/>
    </location>
</feature>
<dbReference type="PANTHER" id="PTHR43386:SF25">
    <property type="entry name" value="PEPTIDE ABC TRANSPORTER PERMEASE PROTEIN"/>
    <property type="match status" value="1"/>
</dbReference>
<protein>
    <submittedName>
        <fullName evidence="9">ABC transporter permease</fullName>
    </submittedName>
</protein>
<reference evidence="9 10" key="1">
    <citation type="submission" date="2017-02" db="EMBL/GenBank/DDBJ databases">
        <title>Streptomyces pactum ACT12 Genome sequencing and assembly.</title>
        <authorList>
            <person name="Xue Q."/>
            <person name="Yan X."/>
            <person name="Jia L."/>
            <person name="Yan H."/>
        </authorList>
    </citation>
    <scope>NUCLEOTIDE SEQUENCE [LARGE SCALE GENOMIC DNA]</scope>
    <source>
        <strain evidence="9 10">ACT12</strain>
    </source>
</reference>
<keyword evidence="4 7" id="KW-0812">Transmembrane</keyword>
<feature type="transmembrane region" description="Helical" evidence="7">
    <location>
        <begin position="77"/>
        <end position="100"/>
    </location>
</feature>
<dbReference type="KEGG" id="spac:B1H29_07240"/>
<proteinExistence type="inferred from homology"/>
<evidence type="ECO:0000313" key="10">
    <source>
        <dbReference type="Proteomes" id="UP000189443"/>
    </source>
</evidence>
<evidence type="ECO:0000256" key="5">
    <source>
        <dbReference type="ARBA" id="ARBA00022989"/>
    </source>
</evidence>
<evidence type="ECO:0000256" key="2">
    <source>
        <dbReference type="ARBA" id="ARBA00022448"/>
    </source>
</evidence>
<dbReference type="InterPro" id="IPR000515">
    <property type="entry name" value="MetI-like"/>
</dbReference>
<comment type="similarity">
    <text evidence="7">Belongs to the binding-protein-dependent transport system permease family.</text>
</comment>
<keyword evidence="6 7" id="KW-0472">Membrane</keyword>
<dbReference type="GO" id="GO:0055085">
    <property type="term" value="P:transmembrane transport"/>
    <property type="evidence" value="ECO:0007669"/>
    <property type="project" value="InterPro"/>
</dbReference>
<evidence type="ECO:0000256" key="3">
    <source>
        <dbReference type="ARBA" id="ARBA00022475"/>
    </source>
</evidence>
<keyword evidence="3" id="KW-1003">Cell membrane</keyword>
<name>A0A1S6J4Q3_9ACTN</name>
<feature type="transmembrane region" description="Helical" evidence="7">
    <location>
        <begin position="238"/>
        <end position="259"/>
    </location>
</feature>